<feature type="compositionally biased region" description="Low complexity" evidence="1">
    <location>
        <begin position="73"/>
        <end position="87"/>
    </location>
</feature>
<reference evidence="3" key="1">
    <citation type="submission" date="2020-08" db="EMBL/GenBank/DDBJ databases">
        <title>Ramlibacter sp. USB13 16S ribosomal RNA gene genome sequencing and assembly.</title>
        <authorList>
            <person name="Kang M."/>
        </authorList>
    </citation>
    <scope>NUCLEOTIDE SEQUENCE</scope>
    <source>
        <strain evidence="3">USB13</strain>
    </source>
</reference>
<gene>
    <name evidence="3" type="ORF">H8N03_19370</name>
</gene>
<comment type="caution">
    <text evidence="3">The sequence shown here is derived from an EMBL/GenBank/DDBJ whole genome shotgun (WGS) entry which is preliminary data.</text>
</comment>
<protein>
    <submittedName>
        <fullName evidence="3">Uncharacterized protein</fullName>
    </submittedName>
</protein>
<feature type="signal peptide" evidence="2">
    <location>
        <begin position="1"/>
        <end position="28"/>
    </location>
</feature>
<proteinExistence type="predicted"/>
<evidence type="ECO:0000313" key="4">
    <source>
        <dbReference type="Proteomes" id="UP000608513"/>
    </source>
</evidence>
<feature type="region of interest" description="Disordered" evidence="1">
    <location>
        <begin position="68"/>
        <end position="87"/>
    </location>
</feature>
<dbReference type="Proteomes" id="UP000608513">
    <property type="component" value="Unassembled WGS sequence"/>
</dbReference>
<evidence type="ECO:0000256" key="2">
    <source>
        <dbReference type="SAM" id="SignalP"/>
    </source>
</evidence>
<dbReference type="EMBL" id="JACORT010000009">
    <property type="protein sequence ID" value="MBC5785116.1"/>
    <property type="molecule type" value="Genomic_DNA"/>
</dbReference>
<feature type="chain" id="PRO_5037318461" evidence="2">
    <location>
        <begin position="29"/>
        <end position="211"/>
    </location>
</feature>
<keyword evidence="2" id="KW-0732">Signal</keyword>
<dbReference type="AlphaFoldDB" id="A0A923MUA0"/>
<dbReference type="RefSeq" id="WP_187077867.1">
    <property type="nucleotide sequence ID" value="NZ_JACORT010000009.1"/>
</dbReference>
<evidence type="ECO:0000256" key="1">
    <source>
        <dbReference type="SAM" id="MobiDB-lite"/>
    </source>
</evidence>
<keyword evidence="4" id="KW-1185">Reference proteome</keyword>
<organism evidence="3 4">
    <name type="scientific">Ramlibacter cellulosilyticus</name>
    <dbReference type="NCBI Taxonomy" id="2764187"/>
    <lineage>
        <taxon>Bacteria</taxon>
        <taxon>Pseudomonadati</taxon>
        <taxon>Pseudomonadota</taxon>
        <taxon>Betaproteobacteria</taxon>
        <taxon>Burkholderiales</taxon>
        <taxon>Comamonadaceae</taxon>
        <taxon>Ramlibacter</taxon>
    </lineage>
</organism>
<sequence length="211" mass="22105">MRQACRSSFRHAAFAAAALLGAAPDAGAVFISTPLGSPPSVTLRVGSANNTINRVTFTVNNANVMPTPTPVIGTPSAGTPPTSPAGGVEIEVITRNTASLFDRRTMRLTVNSSTPLQCVAGSGCGTTVIPFTDIRWTSYNLEAGNNAGQDIQTGSFDGSGAQQLAIYESVILFGFGSSITMRNVLVFQYDNTTLYPSGRYLGRVVYTASNL</sequence>
<name>A0A923MUA0_9BURK</name>
<evidence type="ECO:0000313" key="3">
    <source>
        <dbReference type="EMBL" id="MBC5785116.1"/>
    </source>
</evidence>
<accession>A0A923MUA0</accession>